<keyword evidence="3" id="KW-1185">Reference proteome</keyword>
<name>A0A0R3X2X6_HYDTA</name>
<evidence type="ECO:0000313" key="2">
    <source>
        <dbReference type="EMBL" id="VDM32072.1"/>
    </source>
</evidence>
<accession>A0A0R3X2X6</accession>
<dbReference type="Gene3D" id="3.30.420.10">
    <property type="entry name" value="Ribonuclease H-like superfamily/Ribonuclease H"/>
    <property type="match status" value="1"/>
</dbReference>
<dbReference type="OrthoDB" id="10047254at2759"/>
<dbReference type="InterPro" id="IPR041588">
    <property type="entry name" value="Integrase_H2C2"/>
</dbReference>
<dbReference type="EMBL" id="UYWX01020391">
    <property type="protein sequence ID" value="VDM32072.1"/>
    <property type="molecule type" value="Genomic_DNA"/>
</dbReference>
<organism evidence="4">
    <name type="scientific">Hydatigena taeniaeformis</name>
    <name type="common">Feline tapeworm</name>
    <name type="synonym">Taenia taeniaeformis</name>
    <dbReference type="NCBI Taxonomy" id="6205"/>
    <lineage>
        <taxon>Eukaryota</taxon>
        <taxon>Metazoa</taxon>
        <taxon>Spiralia</taxon>
        <taxon>Lophotrochozoa</taxon>
        <taxon>Platyhelminthes</taxon>
        <taxon>Cestoda</taxon>
        <taxon>Eucestoda</taxon>
        <taxon>Cyclophyllidea</taxon>
        <taxon>Taeniidae</taxon>
        <taxon>Hydatigera</taxon>
    </lineage>
</organism>
<proteinExistence type="predicted"/>
<dbReference type="InterPro" id="IPR050951">
    <property type="entry name" value="Retrovirus_Pol_polyprotein"/>
</dbReference>
<dbReference type="InterPro" id="IPR036397">
    <property type="entry name" value="RNaseH_sf"/>
</dbReference>
<evidence type="ECO:0000259" key="1">
    <source>
        <dbReference type="Pfam" id="PF17921"/>
    </source>
</evidence>
<dbReference type="Proteomes" id="UP000274429">
    <property type="component" value="Unassembled WGS sequence"/>
</dbReference>
<evidence type="ECO:0000313" key="4">
    <source>
        <dbReference type="WBParaSite" id="TTAC_0000767001-mRNA-1"/>
    </source>
</evidence>
<dbReference type="AlphaFoldDB" id="A0A0R3X2X6"/>
<dbReference type="GO" id="GO:0003676">
    <property type="term" value="F:nucleic acid binding"/>
    <property type="evidence" value="ECO:0007669"/>
    <property type="project" value="InterPro"/>
</dbReference>
<dbReference type="Pfam" id="PF17921">
    <property type="entry name" value="Integrase_H2C2"/>
    <property type="match status" value="1"/>
</dbReference>
<dbReference type="PANTHER" id="PTHR37984">
    <property type="entry name" value="PROTEIN CBG26694"/>
    <property type="match status" value="1"/>
</dbReference>
<sequence length="308" mass="35006">MDSGPVQNGCTSTCFGRTTGANDRLRTSLAKPTVEEMRLASKRAKQIWQNWNKLSLEDDVMWYKDDDETGSTSLVVPGSLVQPSLLELYEQLGHVGDRKMLDIARKRYWWSSMTSDVPDFCCACVTCTNLKNSTRKAMAPLDPMATGFSGDIIGSLPTAPRGNRYILVMLGYFTKVAEAEPLWAQDAESCVLRLKENLRKVLEFARRQLQKAYDRQSRTSVFKESDLVQLYRPIPPPGTHRKFYHPWSKEPYRIIKVLPPTNYLVRNAEIVTRPQTVHHNEIRAYTGPSPEGYEGEVYAVPEKEHASD</sequence>
<dbReference type="WBParaSite" id="TTAC_0000767001-mRNA-1">
    <property type="protein sequence ID" value="TTAC_0000767001-mRNA-1"/>
    <property type="gene ID" value="TTAC_0000767001"/>
</dbReference>
<dbReference type="FunFam" id="1.10.340.70:FF:000001">
    <property type="entry name" value="Retrovirus-related Pol polyprotein from transposon gypsy-like Protein"/>
    <property type="match status" value="1"/>
</dbReference>
<protein>
    <submittedName>
        <fullName evidence="4">Integrase_H2C2 domain-containing protein</fullName>
    </submittedName>
</protein>
<feature type="domain" description="Integrase zinc-binding" evidence="1">
    <location>
        <begin position="76"/>
        <end position="132"/>
    </location>
</feature>
<reference evidence="2 3" key="2">
    <citation type="submission" date="2018-11" db="EMBL/GenBank/DDBJ databases">
        <authorList>
            <consortium name="Pathogen Informatics"/>
        </authorList>
    </citation>
    <scope>NUCLEOTIDE SEQUENCE [LARGE SCALE GENOMIC DNA]</scope>
</reference>
<reference evidence="4" key="1">
    <citation type="submission" date="2017-02" db="UniProtKB">
        <authorList>
            <consortium name="WormBaseParasite"/>
        </authorList>
    </citation>
    <scope>IDENTIFICATION</scope>
</reference>
<dbReference type="Gene3D" id="1.10.340.70">
    <property type="match status" value="1"/>
</dbReference>
<evidence type="ECO:0000313" key="3">
    <source>
        <dbReference type="Proteomes" id="UP000274429"/>
    </source>
</evidence>
<dbReference type="PANTHER" id="PTHR37984:SF5">
    <property type="entry name" value="PROTEIN NYNRIN-LIKE"/>
    <property type="match status" value="1"/>
</dbReference>
<gene>
    <name evidence="2" type="ORF">TTAC_LOCUS7655</name>
</gene>